<dbReference type="EC" id="3.1.1.-" evidence="3"/>
<dbReference type="InterPro" id="IPR029058">
    <property type="entry name" value="AB_hydrolase_fold"/>
</dbReference>
<evidence type="ECO:0000313" key="6">
    <source>
        <dbReference type="EMBL" id="RCG27913.1"/>
    </source>
</evidence>
<keyword evidence="7" id="KW-1185">Reference proteome</keyword>
<comment type="similarity">
    <text evidence="1 3">Belongs to the type-B carboxylesterase/lipase family.</text>
</comment>
<evidence type="ECO:0000259" key="5">
    <source>
        <dbReference type="Pfam" id="PF00135"/>
    </source>
</evidence>
<name>A0A367FC09_9ACTN</name>
<dbReference type="Proteomes" id="UP000253094">
    <property type="component" value="Unassembled WGS sequence"/>
</dbReference>
<reference evidence="6 7" key="1">
    <citation type="submission" date="2018-06" db="EMBL/GenBank/DDBJ databases">
        <title>Sphaerisporangium craniellae sp. nov., isolated from a marine sponge in the South China Sea.</title>
        <authorList>
            <person name="Li L."/>
        </authorList>
    </citation>
    <scope>NUCLEOTIDE SEQUENCE [LARGE SCALE GENOMIC DNA]</scope>
    <source>
        <strain evidence="6 7">CCTCC AA 208026</strain>
    </source>
</reference>
<accession>A0A367FC09</accession>
<dbReference type="PANTHER" id="PTHR11559">
    <property type="entry name" value="CARBOXYLESTERASE"/>
    <property type="match status" value="1"/>
</dbReference>
<dbReference type="InterPro" id="IPR019826">
    <property type="entry name" value="Carboxylesterase_B_AS"/>
</dbReference>
<protein>
    <recommendedName>
        <fullName evidence="3">Carboxylic ester hydrolase</fullName>
        <ecNumber evidence="3">3.1.1.-</ecNumber>
    </recommendedName>
</protein>
<dbReference type="Pfam" id="PF00135">
    <property type="entry name" value="COesterase"/>
    <property type="match status" value="1"/>
</dbReference>
<evidence type="ECO:0000256" key="4">
    <source>
        <dbReference type="SAM" id="MobiDB-lite"/>
    </source>
</evidence>
<comment type="caution">
    <text evidence="6">The sequence shown here is derived from an EMBL/GenBank/DDBJ whole genome shotgun (WGS) entry which is preliminary data.</text>
</comment>
<feature type="domain" description="Carboxylesterase type B" evidence="5">
    <location>
        <begin position="13"/>
        <end position="478"/>
    </location>
</feature>
<dbReference type="GO" id="GO:0016787">
    <property type="term" value="F:hydrolase activity"/>
    <property type="evidence" value="ECO:0007669"/>
    <property type="project" value="UniProtKB-KW"/>
</dbReference>
<evidence type="ECO:0000256" key="2">
    <source>
        <dbReference type="ARBA" id="ARBA00022801"/>
    </source>
</evidence>
<dbReference type="InterPro" id="IPR002018">
    <property type="entry name" value="CarbesteraseB"/>
</dbReference>
<dbReference type="InterPro" id="IPR050309">
    <property type="entry name" value="Type-B_Carboxylest/Lipase"/>
</dbReference>
<dbReference type="Gene3D" id="3.40.50.1820">
    <property type="entry name" value="alpha/beta hydrolase"/>
    <property type="match status" value="1"/>
</dbReference>
<dbReference type="SUPFAM" id="SSF53474">
    <property type="entry name" value="alpha/beta-Hydrolases"/>
    <property type="match status" value="1"/>
</dbReference>
<dbReference type="EMBL" id="QOIL01000015">
    <property type="protein sequence ID" value="RCG27913.1"/>
    <property type="molecule type" value="Genomic_DNA"/>
</dbReference>
<feature type="region of interest" description="Disordered" evidence="4">
    <location>
        <begin position="1"/>
        <end position="21"/>
    </location>
</feature>
<evidence type="ECO:0000256" key="3">
    <source>
        <dbReference type="RuleBase" id="RU361235"/>
    </source>
</evidence>
<dbReference type="OrthoDB" id="4308422at2"/>
<dbReference type="PROSITE" id="PS00122">
    <property type="entry name" value="CARBOXYLESTERASE_B_1"/>
    <property type="match status" value="1"/>
</dbReference>
<keyword evidence="2 3" id="KW-0378">Hydrolase</keyword>
<dbReference type="RefSeq" id="WP_114031436.1">
    <property type="nucleotide sequence ID" value="NZ_QOIL01000015.1"/>
</dbReference>
<dbReference type="AlphaFoldDB" id="A0A367FC09"/>
<organism evidence="6 7">
    <name type="scientific">Sphaerisporangium album</name>
    <dbReference type="NCBI Taxonomy" id="509200"/>
    <lineage>
        <taxon>Bacteria</taxon>
        <taxon>Bacillati</taxon>
        <taxon>Actinomycetota</taxon>
        <taxon>Actinomycetes</taxon>
        <taxon>Streptosporangiales</taxon>
        <taxon>Streptosporangiaceae</taxon>
        <taxon>Sphaerisporangium</taxon>
    </lineage>
</organism>
<evidence type="ECO:0000313" key="7">
    <source>
        <dbReference type="Proteomes" id="UP000253094"/>
    </source>
</evidence>
<evidence type="ECO:0000256" key="1">
    <source>
        <dbReference type="ARBA" id="ARBA00005964"/>
    </source>
</evidence>
<proteinExistence type="inferred from homology"/>
<sequence length="511" mass="53992">MTVAESEPSGPRPEVRTAAGRLRGSREAGVAVFRGIPFAEPPVGVLRFAAPRQVQGWSGVREAVSYGPPPPQAGHFGMDTLSRDAGDDWLTVNVWSPDPGPGAGLPVMVWIQGGAYGIGMSGLPEYDGGRLALDGGVVVVTFNYRVGVEGFAQIEGAPANRGLLDQVAALEWVRDNIRAFGGDPDRVTVFGQSAGGGSVAALLAMDRAAGLFRRAIAQSMPGTFFSPALAADIAAAFAAELGLRPTVADLSGVAPRELPAAADAVGAKMDQSAHRWGLPAHRTIPFSPVVDGEVLARTPWQALNDGAGRDIELIAGHTRDEQRLFTVITGLLGQVSEEQAANALHLFAPGPDGARHYRDAFPAAGTEELYELVHSDWLFRMPSLHLAEAQTSGGGRAHVYELAWPAPGMGGTFGACHGLDVPLVFGNLDRGQPALLIGETPSPEAEALSARMRAAWTSFASHGAPGWPAYDTDQRLVQLFDTQSTVTIYPEEPSRSIWQTHTFPALPLISR</sequence>
<gene>
    <name evidence="6" type="ORF">DQ384_25690</name>
</gene>